<sequence length="69" mass="7294">MGVSRLAVEDLDAIDVHGAMRNGSETKRHRILPFGIVRMMCSGSLTRTGGSQTGRPAPTGANRLKPGFG</sequence>
<accession>A0ABP6MXT5</accession>
<feature type="region of interest" description="Disordered" evidence="1">
    <location>
        <begin position="46"/>
        <end position="69"/>
    </location>
</feature>
<dbReference type="Proteomes" id="UP001501637">
    <property type="component" value="Unassembled WGS sequence"/>
</dbReference>
<evidence type="ECO:0000313" key="3">
    <source>
        <dbReference type="Proteomes" id="UP001501637"/>
    </source>
</evidence>
<organism evidence="2 3">
    <name type="scientific">Streptomyces rectiviolaceus</name>
    <dbReference type="NCBI Taxonomy" id="332591"/>
    <lineage>
        <taxon>Bacteria</taxon>
        <taxon>Bacillati</taxon>
        <taxon>Actinomycetota</taxon>
        <taxon>Actinomycetes</taxon>
        <taxon>Kitasatosporales</taxon>
        <taxon>Streptomycetaceae</taxon>
        <taxon>Streptomyces</taxon>
    </lineage>
</organism>
<proteinExistence type="predicted"/>
<reference evidence="3" key="1">
    <citation type="journal article" date="2019" name="Int. J. Syst. Evol. Microbiol.">
        <title>The Global Catalogue of Microorganisms (GCM) 10K type strain sequencing project: providing services to taxonomists for standard genome sequencing and annotation.</title>
        <authorList>
            <consortium name="The Broad Institute Genomics Platform"/>
            <consortium name="The Broad Institute Genome Sequencing Center for Infectious Disease"/>
            <person name="Wu L."/>
            <person name="Ma J."/>
        </authorList>
    </citation>
    <scope>NUCLEOTIDE SEQUENCE [LARGE SCALE GENOMIC DNA]</scope>
    <source>
        <strain evidence="3">JCM 9092</strain>
    </source>
</reference>
<name>A0ABP6MXT5_9ACTN</name>
<gene>
    <name evidence="2" type="ORF">GCM10010449_56530</name>
</gene>
<keyword evidence="3" id="KW-1185">Reference proteome</keyword>
<protein>
    <submittedName>
        <fullName evidence="2">Uncharacterized protein</fullName>
    </submittedName>
</protein>
<evidence type="ECO:0000256" key="1">
    <source>
        <dbReference type="SAM" id="MobiDB-lite"/>
    </source>
</evidence>
<dbReference type="EMBL" id="BAAAUG010000113">
    <property type="protein sequence ID" value="GAA3127881.1"/>
    <property type="molecule type" value="Genomic_DNA"/>
</dbReference>
<evidence type="ECO:0000313" key="2">
    <source>
        <dbReference type="EMBL" id="GAA3127881.1"/>
    </source>
</evidence>
<comment type="caution">
    <text evidence="2">The sequence shown here is derived from an EMBL/GenBank/DDBJ whole genome shotgun (WGS) entry which is preliminary data.</text>
</comment>